<evidence type="ECO:0000256" key="3">
    <source>
        <dbReference type="ARBA" id="ARBA00022490"/>
    </source>
</evidence>
<dbReference type="Proteomes" id="UP000760472">
    <property type="component" value="Unassembled WGS sequence"/>
</dbReference>
<evidence type="ECO:0000313" key="7">
    <source>
        <dbReference type="Proteomes" id="UP000760472"/>
    </source>
</evidence>
<dbReference type="PANTHER" id="PTHR47892:SF1">
    <property type="entry name" value="UNIVERSAL STRESS PROTEIN E"/>
    <property type="match status" value="1"/>
</dbReference>
<reference evidence="6 7" key="1">
    <citation type="submission" date="2021-02" db="EMBL/GenBank/DDBJ databases">
        <title>A novel species of genus Amphritea isolated from a fishpond in China.</title>
        <authorList>
            <person name="Lu H."/>
        </authorList>
    </citation>
    <scope>NUCLEOTIDE SEQUENCE [LARGE SCALE GENOMIC DNA]</scope>
    <source>
        <strain evidence="6 7">RP18W</strain>
    </source>
</reference>
<evidence type="ECO:0000259" key="5">
    <source>
        <dbReference type="Pfam" id="PF00582"/>
    </source>
</evidence>
<accession>A0ABS2W351</accession>
<protein>
    <submittedName>
        <fullName evidence="6">Universal stress protein</fullName>
    </submittedName>
</protein>
<sequence length="311" mass="34862">MDIGKILVNLEHGKDSSLILEKALRLAEGSGAKVELFCCCYNASLRNSYLLDKESLLRAEHGYMHQVEAELEQLTEPFEELNIDVDIDLCWERHEAEAVVRKVLRFLPDLVLHPIGQHSRLGHYIFDQSDWQLIRECPVPLLLVKQKAWSDGGHVAAAVDPFHECDSPAVLDITILEWARRLVQTLEGDLKVMHSFNVLPHSAIFDEHLVTDFEGMQRKVRAEHVAALGALLEPYGLTTDSPAVTLKEKETHNAILEYVDEAHIDILVVGAVARGLLDRILVGSTIERILDQLHADLLVVKPPGFVSSITE</sequence>
<comment type="similarity">
    <text evidence="2">Belongs to the universal stress protein A family.</text>
</comment>
<organism evidence="6 7">
    <name type="scientific">Amphritea pacifica</name>
    <dbReference type="NCBI Taxonomy" id="2811233"/>
    <lineage>
        <taxon>Bacteria</taxon>
        <taxon>Pseudomonadati</taxon>
        <taxon>Pseudomonadota</taxon>
        <taxon>Gammaproteobacteria</taxon>
        <taxon>Oceanospirillales</taxon>
        <taxon>Oceanospirillaceae</taxon>
        <taxon>Amphritea</taxon>
    </lineage>
</organism>
<evidence type="ECO:0000256" key="1">
    <source>
        <dbReference type="ARBA" id="ARBA00004496"/>
    </source>
</evidence>
<dbReference type="InterPro" id="IPR006016">
    <property type="entry name" value="UspA"/>
</dbReference>
<comment type="subcellular location">
    <subcellularLocation>
        <location evidence="1">Cytoplasm</location>
    </subcellularLocation>
</comment>
<dbReference type="Pfam" id="PF00582">
    <property type="entry name" value="Usp"/>
    <property type="match status" value="2"/>
</dbReference>
<feature type="domain" description="UspA" evidence="5">
    <location>
        <begin position="176"/>
        <end position="301"/>
    </location>
</feature>
<keyword evidence="7" id="KW-1185">Reference proteome</keyword>
<evidence type="ECO:0000256" key="4">
    <source>
        <dbReference type="ARBA" id="ARBA00037131"/>
    </source>
</evidence>
<dbReference type="SUPFAM" id="SSF52402">
    <property type="entry name" value="Adenine nucleotide alpha hydrolases-like"/>
    <property type="match status" value="2"/>
</dbReference>
<comment type="function">
    <text evidence="4">Required for resistance to DNA-damaging agents.</text>
</comment>
<dbReference type="PANTHER" id="PTHR47892">
    <property type="entry name" value="UNIVERSAL STRESS PROTEIN E"/>
    <property type="match status" value="1"/>
</dbReference>
<comment type="caution">
    <text evidence="6">The sequence shown here is derived from an EMBL/GenBank/DDBJ whole genome shotgun (WGS) entry which is preliminary data.</text>
</comment>
<name>A0ABS2W351_9GAMM</name>
<dbReference type="Gene3D" id="3.40.50.12370">
    <property type="match status" value="1"/>
</dbReference>
<feature type="domain" description="UspA" evidence="5">
    <location>
        <begin position="5"/>
        <end position="145"/>
    </location>
</feature>
<dbReference type="EMBL" id="JAFFZP010000002">
    <property type="protein sequence ID" value="MBN0986135.1"/>
    <property type="molecule type" value="Genomic_DNA"/>
</dbReference>
<evidence type="ECO:0000313" key="6">
    <source>
        <dbReference type="EMBL" id="MBN0986135.1"/>
    </source>
</evidence>
<evidence type="ECO:0000256" key="2">
    <source>
        <dbReference type="ARBA" id="ARBA00008791"/>
    </source>
</evidence>
<keyword evidence="3" id="KW-0963">Cytoplasm</keyword>
<dbReference type="RefSeq" id="WP_205212808.1">
    <property type="nucleotide sequence ID" value="NZ_JAFFZP010000002.1"/>
</dbReference>
<proteinExistence type="inferred from homology"/>
<gene>
    <name evidence="6" type="ORF">JW498_02040</name>
</gene>